<proteinExistence type="predicted"/>
<accession>A0A195BL48</accession>
<reference evidence="1 2" key="1">
    <citation type="submission" date="2015-09" db="EMBL/GenBank/DDBJ databases">
        <title>Atta colombica WGS genome.</title>
        <authorList>
            <person name="Nygaard S."/>
            <person name="Hu H."/>
            <person name="Boomsma J."/>
            <person name="Zhang G."/>
        </authorList>
    </citation>
    <scope>NUCLEOTIDE SEQUENCE [LARGE SCALE GENOMIC DNA]</scope>
    <source>
        <strain evidence="1">Treedump-2</strain>
        <tissue evidence="1">Whole body</tissue>
    </source>
</reference>
<dbReference type="AlphaFoldDB" id="A0A195BL48"/>
<dbReference type="Proteomes" id="UP000078540">
    <property type="component" value="Unassembled WGS sequence"/>
</dbReference>
<evidence type="ECO:0000313" key="2">
    <source>
        <dbReference type="Proteomes" id="UP000078540"/>
    </source>
</evidence>
<keyword evidence="2" id="KW-1185">Reference proteome</keyword>
<name>A0A195BL48_9HYME</name>
<protein>
    <submittedName>
        <fullName evidence="1">Uncharacterized protein</fullName>
    </submittedName>
</protein>
<gene>
    <name evidence="1" type="ORF">ALC53_04738</name>
</gene>
<sequence length="319" mass="37495">MNFVGDGYYKLNRHLLLLVGLWPTNENSIYKYCQMILCNILIIFTMICQIRYLMDRVEEDWNMLKDKKELEIIERYTCIGSMSFNDKLLQGYTSEKQAIIIYKRIIEAVHIHKKALEYITRWQGAPIQAQKLLPIIMQRSLRSCKMIVGGMFVPSLEGFATKPVHVLFKLLLWYCKDYMHLDYLKLLVDAGGMFSLCLEGKYYKKVVEEKKNDRNHIIEFRERVQSNWNALKDNQEIKIICKYGNNGKLLTIFITIIKSKFWASLFNHICDGYNIQWYIAPLKVQKLLLFVMRKSMRCCTLMIGGLFIPSLEGFATVKS</sequence>
<evidence type="ECO:0000313" key="1">
    <source>
        <dbReference type="EMBL" id="KYM85494.1"/>
    </source>
</evidence>
<organism evidence="1 2">
    <name type="scientific">Atta colombica</name>
    <dbReference type="NCBI Taxonomy" id="520822"/>
    <lineage>
        <taxon>Eukaryota</taxon>
        <taxon>Metazoa</taxon>
        <taxon>Ecdysozoa</taxon>
        <taxon>Arthropoda</taxon>
        <taxon>Hexapoda</taxon>
        <taxon>Insecta</taxon>
        <taxon>Pterygota</taxon>
        <taxon>Neoptera</taxon>
        <taxon>Endopterygota</taxon>
        <taxon>Hymenoptera</taxon>
        <taxon>Apocrita</taxon>
        <taxon>Aculeata</taxon>
        <taxon>Formicoidea</taxon>
        <taxon>Formicidae</taxon>
        <taxon>Myrmicinae</taxon>
        <taxon>Atta</taxon>
    </lineage>
</organism>
<dbReference type="EMBL" id="KQ976453">
    <property type="protein sequence ID" value="KYM85494.1"/>
    <property type="molecule type" value="Genomic_DNA"/>
</dbReference>